<reference evidence="1" key="1">
    <citation type="submission" date="2015-12" db="EMBL/GenBank/DDBJ databases">
        <title>De novo transcriptome assembly of four potential Pierce s Disease insect vectors from Arizona vineyards.</title>
        <authorList>
            <person name="Tassone E.E."/>
        </authorList>
    </citation>
    <scope>NUCLEOTIDE SEQUENCE</scope>
</reference>
<organism evidence="1">
    <name type="scientific">Clastoptera arizonana</name>
    <name type="common">Arizona spittle bug</name>
    <dbReference type="NCBI Taxonomy" id="38151"/>
    <lineage>
        <taxon>Eukaryota</taxon>
        <taxon>Metazoa</taxon>
        <taxon>Ecdysozoa</taxon>
        <taxon>Arthropoda</taxon>
        <taxon>Hexapoda</taxon>
        <taxon>Insecta</taxon>
        <taxon>Pterygota</taxon>
        <taxon>Neoptera</taxon>
        <taxon>Paraneoptera</taxon>
        <taxon>Hemiptera</taxon>
        <taxon>Auchenorrhyncha</taxon>
        <taxon>Cercopoidea</taxon>
        <taxon>Clastopteridae</taxon>
        <taxon>Clastoptera</taxon>
    </lineage>
</organism>
<accession>A0A1B6DQ60</accession>
<gene>
    <name evidence="1" type="ORF">g.37197</name>
</gene>
<name>A0A1B6DQ60_9HEMI</name>
<sequence>TGLTTVTNNVNVTPTVNAPTLQNLTPSSLTPEQEAALLAGQPPGTVIKEITAQVIQTPQGPRIVLQGLVGTEFTKQQLTAIQNQVKQQLLKAQAAAGNQGVLGPTKIYLAIQPSIPASTLQSPVATTEVATPVENKNQAKVVVQQVAQSESPSGGISGTAVTPQQSVIIHSQQQLLSPPLGQSAATASPLTGNPVQAATSPKEFVLTSDYIQQTIKSALKQENLNPEIEEKLIQLQRYQETKKETGGYTCNLTTHTCNYSYNSSS</sequence>
<evidence type="ECO:0000313" key="1">
    <source>
        <dbReference type="EMBL" id="JAS27801.1"/>
    </source>
</evidence>
<proteinExistence type="predicted"/>
<feature type="non-terminal residue" evidence="1">
    <location>
        <position position="1"/>
    </location>
</feature>
<dbReference type="EMBL" id="GEDC01009497">
    <property type="protein sequence ID" value="JAS27801.1"/>
    <property type="molecule type" value="Transcribed_RNA"/>
</dbReference>
<protein>
    <submittedName>
        <fullName evidence="1">Uncharacterized protein</fullName>
    </submittedName>
</protein>
<dbReference type="AlphaFoldDB" id="A0A1B6DQ60"/>